<dbReference type="InterPro" id="IPR008972">
    <property type="entry name" value="Cupredoxin"/>
</dbReference>
<dbReference type="EMBL" id="MLJW01000011">
    <property type="protein sequence ID" value="OIR14598.1"/>
    <property type="molecule type" value="Genomic_DNA"/>
</dbReference>
<organism evidence="2">
    <name type="scientific">mine drainage metagenome</name>
    <dbReference type="NCBI Taxonomy" id="410659"/>
    <lineage>
        <taxon>unclassified sequences</taxon>
        <taxon>metagenomes</taxon>
        <taxon>ecological metagenomes</taxon>
    </lineage>
</organism>
<dbReference type="Gene3D" id="2.160.20.10">
    <property type="entry name" value="Single-stranded right-handed beta-helix, Pectin lyase-like"/>
    <property type="match status" value="1"/>
</dbReference>
<evidence type="ECO:0000313" key="2">
    <source>
        <dbReference type="EMBL" id="OIR14598.1"/>
    </source>
</evidence>
<sequence length="2568" mass="266798">MRTPNFKATLWIMLAVASLAGAGAASAATTTVNLTAQRMTATLPDGAHVPMWGYCTTGSCSTAWAQGPVIVIPNDPAGNTLQINLTNSLPVPTSIVILGQLGGGLGSVTRMKSPAHPPQNFTTFPGNAAAGPVFTPPPQQDRARSWATEVAPSGITATTLTWNNLRPGSYIYETGTLPSLQVPMGLYGVLIVTQPPTAATATTTFAAGDAYPTNVANAPAQVPYDYDATLLFSEIDPVQNMQVDAAALAGTDVNLRFNAPACATTPCYPAAVNYTPTYFLINGQAFDKSAPQKSAYAVASTGTAASGNVLLRFLNAGSHTHIPSVIGLPMSLMAEDGNAAPGNPKIQNEILLTAGKTYDVAVKPAALQVAGQYDPATFGIFDRQLSLTTSNGPDGGQQGFLLVNQSDPATSTGFKSTALSAAATPTVVNDTYQVPLNAAFNGNVKLNDIAVASVSAVTQPASGTLVFNADGTFIYTPNNNFAGADSFTYTASNAANTATVTLNVASSGIGNSPVANADNFTGGVASLFSTSRPGVLANDNDPSGYPLTATAGTPAALNGNPACASVALNADGSFTATPPTAAPACTFTYQAQNSQGTLSTAATVTVTFVPAGMTSGLNVAVVDAGGAAITDYRWTIQEDLTFKVDPTGTPTLGTRTLGTSFHRSHMPVVATGCVGPVSCGTGQQVRGTTVPPQAETPISAAVLDPTKNYYISILPGDAAAPVSGGTTGHTMSGAEIKPQVGATPAWNPVTVIVQATPLIPAQLSVYIYEDNAPTNGQNDLNENGLGGFNIILFDPAGRTGDPAGQQTYDAFNMPLSNALLGRPGCPDTKNALTNGTATSATGNMVGVVYTCPNDPNAGTSLADPAKYALAGHALIKNLTPARYDVYAHPGAGREGAGEVWWQTETLEGTPAQDAFTGIKEPVYFQEFGPPGFHTTIGFVNPDLVKAYAVANKMVGTHAVTGKVTNEHMSHPSDVTLWDAGTYDLLNSTTCLVALNSQGGTGPSIAIAQCAADGSFTLNNVPAGTYELAVWDQWLDQIIQTQAVTVGATDVALGNIPVFSWFTQHDQNVFMDLNNNGVLDPGEPGISNLLMTNRFRNGAISNQTLTDSNGNGILVELFPLFNWYVSEADTTRFKQTGVNLFVDAGGKVDTSGPGANLRNSTYAACPGTGGPCTTSVVQKPGSYSYGNQGFISERNLINWGRTPYTAGENGGIQGTVVYSSTRPFDDQRYNIQTIWEPLVPRVTVNLYQQKTLSDGTTTLALVDTTQTSSWDDWANTVYGADGKPYILNPDQTLRDPATGALAAPSAYPPGAQVNMQCPGQLPGPAAGALPPYDMTKVDPFTNFTLGNDQFRCYDGFHNWNQVQAAPYDGRYNFPSLAYIAAHPLTTAQQAAGQTLVSLPVGQYVVEAVTPPGYEIVKEEDKNILIGDAFVAPVTQQFGPLASIFILPDQATLNNANPFNPGTGDAGFQSNPTSNLGVTASMVTFPECVGNLHRVPDFLSLFPAAQQVAPFAGMDRPLCDRKLISLGDQMQASANFFVFTEVPVASNNTGIILDDASSEFNQAAPDFGEKASVPFVPVSTKDFNGREISRTYSDQWGAYNMLLPSSWLVNPPTPSGYGPNMLINCMNDPGPIPATNAQGQWIDVNGNVVTTPAQAKQITDPQYNPAYSNFCYTNPFMPSQTTYLDTPVLPIAAFAAGYNPTDCAYPDSTPAILRVDAAGTGNFGPYLPASGGSLTITALGDQQVQNPAYAGPFAATGPASQRTLMRHYGFGAQGAASQVTIGGVPMSVTGWSDTTITVSVPPASSNWKGGELVITAANGKVSVDTVTVTLENRTPKRVQGASGQTIQAAIDAATPGDLILVDAGTYNELVIMWKPVRLQGVGAAAVIINAAKYPTTKLEVWRPLINAMFGIDTNTGNPATLAQVDPLPGQEITGGVVLLEPSVLGTEEGAGITVLAKGYRPDGVTPLTNSNRDCRYASTTVQFDLVNGANTKPQPGLSNFLCAPSRIDGVSVTGGDSGGGIYVNGWAHNLEIANNRVYGNAGALNGGVRVGVPYLEIAGYPGQFENANGTLGGRPSLAEEREGAGNEEDEGGIAGLGYDQNVRIHHNAITKNGVVEGTTGQGGAGGGVSICTGSDGYSVDHNWICGNYSQSDGGGIGHLGYSQDGTIAYNQILFNQSFQQTNSTHGGGIFVGGEPALALQTLTLGTGNLTIDANIIRGNFAESGQGGGIRLQQVNGAEVQAFPRRPSTWFRVKMSNNIIDNNVTAWAGGGISMSDVLNVSTIINNTVASNDSTGTAGVLLTGTGESATSTGTGQPGPAGISSEPTSAQLLNAMASSTNAVRAANQIAKPVLENNIVWHNRSFYYSTVAGQGALCPSNGGTGSCSQLPAQTTTGECTGSPAYWDLGVLTDTSVTPNGNANLRLNPTYSVLSSTTGYGTDSVTHNSNTDPQLLNLYCNGSRVTPEYPAVINPPSVKAMQAVATVDEGNNYINVRYGPLYLTKPTTTGAAPFGDYHIAAGSPAVNTASANQAPNHDVDAQHRPQGAGYDIGADEVPATGGLQALRAFVRRIGN</sequence>
<dbReference type="InterPro" id="IPR014756">
    <property type="entry name" value="Ig_E-set"/>
</dbReference>
<dbReference type="Pfam" id="PF17963">
    <property type="entry name" value="Big_9"/>
    <property type="match status" value="2"/>
</dbReference>
<feature type="region of interest" description="Disordered" evidence="1">
    <location>
        <begin position="2521"/>
        <end position="2547"/>
    </location>
</feature>
<dbReference type="InterPro" id="IPR011050">
    <property type="entry name" value="Pectin_lyase_fold/virulence"/>
</dbReference>
<dbReference type="InterPro" id="IPR006626">
    <property type="entry name" value="PbH1"/>
</dbReference>
<comment type="caution">
    <text evidence="2">The sequence shown here is derived from an EMBL/GenBank/DDBJ whole genome shotgun (WGS) entry which is preliminary data.</text>
</comment>
<feature type="region of interest" description="Disordered" evidence="1">
    <location>
        <begin position="2301"/>
        <end position="2322"/>
    </location>
</feature>
<accession>A0A1J5TRH6</accession>
<protein>
    <submittedName>
        <fullName evidence="2">Uncharacterized protein</fullName>
    </submittedName>
</protein>
<dbReference type="Gene3D" id="2.60.40.420">
    <property type="entry name" value="Cupredoxins - blue copper proteins"/>
    <property type="match status" value="1"/>
</dbReference>
<dbReference type="SUPFAM" id="SSF117074">
    <property type="entry name" value="Hypothetical protein PA1324"/>
    <property type="match status" value="2"/>
</dbReference>
<dbReference type="SUPFAM" id="SSF51126">
    <property type="entry name" value="Pectin lyase-like"/>
    <property type="match status" value="1"/>
</dbReference>
<feature type="compositionally biased region" description="Low complexity" evidence="1">
    <location>
        <begin position="2301"/>
        <end position="2310"/>
    </location>
</feature>
<feature type="region of interest" description="Disordered" evidence="1">
    <location>
        <begin position="2068"/>
        <end position="2090"/>
    </location>
</feature>
<dbReference type="NCBIfam" id="NF041518">
    <property type="entry name" value="choice_anch_Q"/>
    <property type="match status" value="1"/>
</dbReference>
<dbReference type="SMART" id="SM00710">
    <property type="entry name" value="PbH1"/>
    <property type="match status" value="7"/>
</dbReference>
<reference evidence="2" key="1">
    <citation type="submission" date="2016-10" db="EMBL/GenBank/DDBJ databases">
        <title>Sequence of Gallionella enrichment culture.</title>
        <authorList>
            <person name="Poehlein A."/>
            <person name="Muehling M."/>
            <person name="Daniel R."/>
        </authorList>
    </citation>
    <scope>NUCLEOTIDE SEQUENCE</scope>
</reference>
<dbReference type="SUPFAM" id="SSF49503">
    <property type="entry name" value="Cupredoxins"/>
    <property type="match status" value="1"/>
</dbReference>
<dbReference type="InterPro" id="IPR059226">
    <property type="entry name" value="Choice_anch_Q_dom"/>
</dbReference>
<proteinExistence type="predicted"/>
<evidence type="ECO:0000256" key="1">
    <source>
        <dbReference type="SAM" id="MobiDB-lite"/>
    </source>
</evidence>
<dbReference type="Gene3D" id="2.60.40.3440">
    <property type="match status" value="1"/>
</dbReference>
<name>A0A1J5TRH6_9ZZZZ</name>
<gene>
    <name evidence="2" type="ORF">GALL_44020</name>
</gene>
<dbReference type="Gene3D" id="2.60.40.1120">
    <property type="entry name" value="Carboxypeptidase-like, regulatory domain"/>
    <property type="match status" value="1"/>
</dbReference>
<dbReference type="Gene3D" id="2.60.40.10">
    <property type="entry name" value="Immunoglobulins"/>
    <property type="match status" value="2"/>
</dbReference>
<dbReference type="SUPFAM" id="SSF81296">
    <property type="entry name" value="E set domains"/>
    <property type="match status" value="1"/>
</dbReference>
<dbReference type="InterPro" id="IPR013783">
    <property type="entry name" value="Ig-like_fold"/>
</dbReference>
<dbReference type="InterPro" id="IPR012334">
    <property type="entry name" value="Pectin_lyas_fold"/>
</dbReference>